<sequence length="102" mass="11335">MAMCSVTLECWCSCPSGSTSKAITECTVVGIRIHCYRRPRSQWRNSNRRAPVFLRQVRLSPGLAIELVTKIKHVGSISKPIIFAPKHPALPSQPACDCEDQL</sequence>
<reference evidence="1 2" key="1">
    <citation type="journal article" date="2021" name="Elife">
        <title>Chloroplast acquisition without the gene transfer in kleptoplastic sea slugs, Plakobranchus ocellatus.</title>
        <authorList>
            <person name="Maeda T."/>
            <person name="Takahashi S."/>
            <person name="Yoshida T."/>
            <person name="Shimamura S."/>
            <person name="Takaki Y."/>
            <person name="Nagai Y."/>
            <person name="Toyoda A."/>
            <person name="Suzuki Y."/>
            <person name="Arimoto A."/>
            <person name="Ishii H."/>
            <person name="Satoh N."/>
            <person name="Nishiyama T."/>
            <person name="Hasebe M."/>
            <person name="Maruyama T."/>
            <person name="Minagawa J."/>
            <person name="Obokata J."/>
            <person name="Shigenobu S."/>
        </authorList>
    </citation>
    <scope>NUCLEOTIDE SEQUENCE [LARGE SCALE GENOMIC DNA]</scope>
</reference>
<name>A0AAV4BZ43_9GAST</name>
<organism evidence="1 2">
    <name type="scientific">Plakobranchus ocellatus</name>
    <dbReference type="NCBI Taxonomy" id="259542"/>
    <lineage>
        <taxon>Eukaryota</taxon>
        <taxon>Metazoa</taxon>
        <taxon>Spiralia</taxon>
        <taxon>Lophotrochozoa</taxon>
        <taxon>Mollusca</taxon>
        <taxon>Gastropoda</taxon>
        <taxon>Heterobranchia</taxon>
        <taxon>Euthyneura</taxon>
        <taxon>Panpulmonata</taxon>
        <taxon>Sacoglossa</taxon>
        <taxon>Placobranchoidea</taxon>
        <taxon>Plakobranchidae</taxon>
        <taxon>Plakobranchus</taxon>
    </lineage>
</organism>
<comment type="caution">
    <text evidence="1">The sequence shown here is derived from an EMBL/GenBank/DDBJ whole genome shotgun (WGS) entry which is preliminary data.</text>
</comment>
<protein>
    <submittedName>
        <fullName evidence="1">Uncharacterized protein</fullName>
    </submittedName>
</protein>
<keyword evidence="2" id="KW-1185">Reference proteome</keyword>
<gene>
    <name evidence="1" type="ORF">PoB_005056300</name>
</gene>
<dbReference type="Proteomes" id="UP000735302">
    <property type="component" value="Unassembled WGS sequence"/>
</dbReference>
<dbReference type="EMBL" id="BLXT01005590">
    <property type="protein sequence ID" value="GFO24058.1"/>
    <property type="molecule type" value="Genomic_DNA"/>
</dbReference>
<dbReference type="AlphaFoldDB" id="A0AAV4BZ43"/>
<evidence type="ECO:0000313" key="1">
    <source>
        <dbReference type="EMBL" id="GFO24058.1"/>
    </source>
</evidence>
<proteinExistence type="predicted"/>
<evidence type="ECO:0000313" key="2">
    <source>
        <dbReference type="Proteomes" id="UP000735302"/>
    </source>
</evidence>
<accession>A0AAV4BZ43</accession>